<organism evidence="6">
    <name type="scientific">uncultured Rubrobacteraceae bacterium</name>
    <dbReference type="NCBI Taxonomy" id="349277"/>
    <lineage>
        <taxon>Bacteria</taxon>
        <taxon>Bacillati</taxon>
        <taxon>Actinomycetota</taxon>
        <taxon>Rubrobacteria</taxon>
        <taxon>Rubrobacterales</taxon>
        <taxon>Rubrobacteraceae</taxon>
        <taxon>environmental samples</taxon>
    </lineage>
</organism>
<dbReference type="InterPro" id="IPR056798">
    <property type="entry name" value="ADH_Fe_C"/>
</dbReference>
<evidence type="ECO:0000259" key="5">
    <source>
        <dbReference type="Pfam" id="PF25137"/>
    </source>
</evidence>
<dbReference type="CDD" id="cd08551">
    <property type="entry name" value="Fe-ADH"/>
    <property type="match status" value="1"/>
</dbReference>
<keyword evidence="3" id="KW-0520">NAD</keyword>
<dbReference type="InterPro" id="IPR001670">
    <property type="entry name" value="ADH_Fe/GldA"/>
</dbReference>
<dbReference type="AlphaFoldDB" id="A0A6J4PMP2"/>
<dbReference type="GO" id="GO:0004022">
    <property type="term" value="F:alcohol dehydrogenase (NAD+) activity"/>
    <property type="evidence" value="ECO:0007669"/>
    <property type="project" value="UniProtKB-EC"/>
</dbReference>
<dbReference type="SUPFAM" id="SSF56796">
    <property type="entry name" value="Dehydroquinate synthase-like"/>
    <property type="match status" value="1"/>
</dbReference>
<gene>
    <name evidence="6" type="ORF">AVDCRST_MAG22-2542</name>
</gene>
<dbReference type="PROSITE" id="PS00060">
    <property type="entry name" value="ADH_IRON_2"/>
    <property type="match status" value="1"/>
</dbReference>
<evidence type="ECO:0000256" key="1">
    <source>
        <dbReference type="ARBA" id="ARBA00007358"/>
    </source>
</evidence>
<dbReference type="Pfam" id="PF25137">
    <property type="entry name" value="ADH_Fe_C"/>
    <property type="match status" value="1"/>
</dbReference>
<dbReference type="FunFam" id="1.20.1090.10:FF:000001">
    <property type="entry name" value="Aldehyde-alcohol dehydrogenase"/>
    <property type="match status" value="1"/>
</dbReference>
<protein>
    <submittedName>
        <fullName evidence="6">Alcohol dehydrogenase</fullName>
        <ecNumber evidence="6">1.1.1.1</ecNumber>
    </submittedName>
</protein>
<proteinExistence type="inferred from homology"/>
<dbReference type="Gene3D" id="1.20.1090.10">
    <property type="entry name" value="Dehydroquinate synthase-like - alpha domain"/>
    <property type="match status" value="1"/>
</dbReference>
<dbReference type="PANTHER" id="PTHR11496">
    <property type="entry name" value="ALCOHOL DEHYDROGENASE"/>
    <property type="match status" value="1"/>
</dbReference>
<comment type="similarity">
    <text evidence="1">Belongs to the iron-containing alcohol dehydrogenase family.</text>
</comment>
<feature type="domain" description="Alcohol dehydrogenase iron-type/glycerol dehydrogenase GldA" evidence="4">
    <location>
        <begin position="6"/>
        <end position="173"/>
    </location>
</feature>
<dbReference type="InterPro" id="IPR018211">
    <property type="entry name" value="ADH_Fe_CS"/>
</dbReference>
<dbReference type="PANTHER" id="PTHR11496:SF102">
    <property type="entry name" value="ALCOHOL DEHYDROGENASE 4"/>
    <property type="match status" value="1"/>
</dbReference>
<evidence type="ECO:0000313" key="6">
    <source>
        <dbReference type="EMBL" id="CAA9420788.1"/>
    </source>
</evidence>
<evidence type="ECO:0000256" key="2">
    <source>
        <dbReference type="ARBA" id="ARBA00023002"/>
    </source>
</evidence>
<dbReference type="FunFam" id="3.40.50.1970:FF:000003">
    <property type="entry name" value="Alcohol dehydrogenase, iron-containing"/>
    <property type="match status" value="1"/>
</dbReference>
<accession>A0A6J4PMP2</accession>
<dbReference type="InterPro" id="IPR039697">
    <property type="entry name" value="Alcohol_dehydrogenase_Fe"/>
</dbReference>
<sequence>MDFHGRLSFGVGSVDGIGGIVAGCGGRRAFVVTDPGVRRAGVTDLVRQKITPGMDSVVFEGVTPNPTTDDVEGGSFALRDFGTEGTVLVAVGGGSALDAAKAISLHATNGGPARELAGSTSQLVPGLPIVAVPTTAGTAAETNGFGVITDVVGKRKFYIGHESVKPRRCLLDPALTVGLPPGITAATGVDALSHALEALMSRNANPISDGLALHAVGMISGWLPTAVARGDDLEARSQMLFASNLAGQAFATGTGLGLCHAIAHPLGARLGVPHGVAIAGMLPGVMDFNLPASAGKLSQAARILGVASSSSQEENAKGAVEAVKNLIDRVMGEDVLSDVALDGGMLARIVQDCLEDPVISNTPRMPSFAQVEELLHDAVLQRSTHPA</sequence>
<dbReference type="EC" id="1.1.1.1" evidence="6"/>
<dbReference type="EMBL" id="CADCUV010000117">
    <property type="protein sequence ID" value="CAA9420788.1"/>
    <property type="molecule type" value="Genomic_DNA"/>
</dbReference>
<dbReference type="GO" id="GO:0046872">
    <property type="term" value="F:metal ion binding"/>
    <property type="evidence" value="ECO:0007669"/>
    <property type="project" value="InterPro"/>
</dbReference>
<feature type="domain" description="Fe-containing alcohol dehydrogenase-like C-terminal" evidence="5">
    <location>
        <begin position="184"/>
        <end position="378"/>
    </location>
</feature>
<evidence type="ECO:0000259" key="4">
    <source>
        <dbReference type="Pfam" id="PF00465"/>
    </source>
</evidence>
<dbReference type="Gene3D" id="3.40.50.1970">
    <property type="match status" value="1"/>
</dbReference>
<keyword evidence="2 6" id="KW-0560">Oxidoreductase</keyword>
<evidence type="ECO:0000256" key="3">
    <source>
        <dbReference type="ARBA" id="ARBA00023027"/>
    </source>
</evidence>
<reference evidence="6" key="1">
    <citation type="submission" date="2020-02" db="EMBL/GenBank/DDBJ databases">
        <authorList>
            <person name="Meier V. D."/>
        </authorList>
    </citation>
    <scope>NUCLEOTIDE SEQUENCE</scope>
    <source>
        <strain evidence="6">AVDCRST_MAG22</strain>
    </source>
</reference>
<name>A0A6J4PMP2_9ACTN</name>
<dbReference type="Pfam" id="PF00465">
    <property type="entry name" value="Fe-ADH"/>
    <property type="match status" value="1"/>
</dbReference>